<keyword evidence="3" id="KW-1185">Reference proteome</keyword>
<evidence type="ECO:0000313" key="3">
    <source>
        <dbReference type="Proteomes" id="UP000789706"/>
    </source>
</evidence>
<sequence>MALNFFGSFLASLHTSLPATEGNQILKYNYNDFIRIDDFKEMYLEEITKLKEEKENCDEFGELQPFVEDTTYRVFKSYVLSILHLQDAPLEKFSELYFNDFVTNIDGDKKDVKLLSLILRHLLDEDKINDPVYLHIYWWTNSSTILAVFQLAQICPTIVNDFSERGANYTFEDFLIQEVTIMMLNKLSGSNAESINVHQIDQWHKQATKIITYTEKRKFPSFQLVQLLRICNELVASKSISLKDIKEIVRLGLTSDGHEILSKEFVNYVLEVLDKLEVNEKNLILMRSFITRCLDIISIESQVILHLYQNIFSREPFPLLGPIISRIFAKEDDDSVFFKIFENVQMILQSSPRLNVINTALKLKDLNSPMATLCCDIIQQNYFSKLEMAEMIEFFPSASNSLLKTGIEPLQLVSSIAFLKEFVGKLWDTTINRDDFTRPIAIDKIMKIGNSNPQTVLNQINNVMARENPLIYSLKIYFLRDLLFRDFSIGDVKKFCKGQTETLPWLLSLEWGDNNDNRLPFNTY</sequence>
<dbReference type="OrthoDB" id="2376431at2759"/>
<proteinExistence type="predicted"/>
<dbReference type="AlphaFoldDB" id="A0A9N9AAK2"/>
<accession>A0A9N9AAK2</accession>
<comment type="caution">
    <text evidence="2">The sequence shown here is derived from an EMBL/GenBank/DDBJ whole genome shotgun (WGS) entry which is preliminary data.</text>
</comment>
<feature type="signal peptide" evidence="1">
    <location>
        <begin position="1"/>
        <end position="22"/>
    </location>
</feature>
<keyword evidence="1" id="KW-0732">Signal</keyword>
<protein>
    <submittedName>
        <fullName evidence="2">1260_t:CDS:1</fullName>
    </submittedName>
</protein>
<feature type="non-terminal residue" evidence="2">
    <location>
        <position position="1"/>
    </location>
</feature>
<dbReference type="EMBL" id="CAJVPK010000535">
    <property type="protein sequence ID" value="CAG8523326.1"/>
    <property type="molecule type" value="Genomic_DNA"/>
</dbReference>
<evidence type="ECO:0000313" key="2">
    <source>
        <dbReference type="EMBL" id="CAG8523326.1"/>
    </source>
</evidence>
<evidence type="ECO:0000256" key="1">
    <source>
        <dbReference type="SAM" id="SignalP"/>
    </source>
</evidence>
<feature type="chain" id="PRO_5040421629" evidence="1">
    <location>
        <begin position="23"/>
        <end position="524"/>
    </location>
</feature>
<reference evidence="2" key="1">
    <citation type="submission" date="2021-06" db="EMBL/GenBank/DDBJ databases">
        <authorList>
            <person name="Kallberg Y."/>
            <person name="Tangrot J."/>
            <person name="Rosling A."/>
        </authorList>
    </citation>
    <scope>NUCLEOTIDE SEQUENCE</scope>
    <source>
        <strain evidence="2">AZ414A</strain>
    </source>
</reference>
<gene>
    <name evidence="2" type="ORF">DEBURN_LOCUS5775</name>
</gene>
<name>A0A9N9AAK2_9GLOM</name>
<dbReference type="Proteomes" id="UP000789706">
    <property type="component" value="Unassembled WGS sequence"/>
</dbReference>
<organism evidence="2 3">
    <name type="scientific">Diversispora eburnea</name>
    <dbReference type="NCBI Taxonomy" id="1213867"/>
    <lineage>
        <taxon>Eukaryota</taxon>
        <taxon>Fungi</taxon>
        <taxon>Fungi incertae sedis</taxon>
        <taxon>Mucoromycota</taxon>
        <taxon>Glomeromycotina</taxon>
        <taxon>Glomeromycetes</taxon>
        <taxon>Diversisporales</taxon>
        <taxon>Diversisporaceae</taxon>
        <taxon>Diversispora</taxon>
    </lineage>
</organism>